<keyword evidence="3" id="KW-1185">Reference proteome</keyword>
<evidence type="ECO:0000256" key="1">
    <source>
        <dbReference type="SAM" id="MobiDB-lite"/>
    </source>
</evidence>
<sequence length="60" mass="6876">MWWFWIMIAGILLFAYLIDVRRKRRKDANHLPGINPGEKPGEDQNYSMGSHRDSGGSTGQ</sequence>
<proteinExistence type="predicted"/>
<dbReference type="RefSeq" id="WP_341981923.1">
    <property type="nucleotide sequence ID" value="NZ_JBBYAF010000010.1"/>
</dbReference>
<protein>
    <submittedName>
        <fullName evidence="2">Uncharacterized protein</fullName>
    </submittedName>
</protein>
<dbReference type="EMBL" id="JBBYAF010000010">
    <property type="protein sequence ID" value="MEL3972038.1"/>
    <property type="molecule type" value="Genomic_DNA"/>
</dbReference>
<organism evidence="2 3">
    <name type="scientific">Rossellomorea oryzaecorticis</name>
    <dbReference type="NCBI Taxonomy" id="1396505"/>
    <lineage>
        <taxon>Bacteria</taxon>
        <taxon>Bacillati</taxon>
        <taxon>Bacillota</taxon>
        <taxon>Bacilli</taxon>
        <taxon>Bacillales</taxon>
        <taxon>Bacillaceae</taxon>
        <taxon>Rossellomorea</taxon>
    </lineage>
</organism>
<reference evidence="2 3" key="1">
    <citation type="submission" date="2024-04" db="EMBL/GenBank/DDBJ databases">
        <title>Bacillus oryzaecorticis sp. nov., a moderately halophilic bacterium isolated from rice husks.</title>
        <authorList>
            <person name="Zhu H.-S."/>
        </authorList>
    </citation>
    <scope>NUCLEOTIDE SEQUENCE [LARGE SCALE GENOMIC DNA]</scope>
    <source>
        <strain evidence="2 3">ZC255</strain>
    </source>
</reference>
<name>A0ABU9K8L9_9BACI</name>
<evidence type="ECO:0000313" key="2">
    <source>
        <dbReference type="EMBL" id="MEL3972038.1"/>
    </source>
</evidence>
<feature type="region of interest" description="Disordered" evidence="1">
    <location>
        <begin position="28"/>
        <end position="60"/>
    </location>
</feature>
<evidence type="ECO:0000313" key="3">
    <source>
        <dbReference type="Proteomes" id="UP001389717"/>
    </source>
</evidence>
<dbReference type="Proteomes" id="UP001389717">
    <property type="component" value="Unassembled WGS sequence"/>
</dbReference>
<accession>A0ABU9K8L9</accession>
<comment type="caution">
    <text evidence="2">The sequence shown here is derived from an EMBL/GenBank/DDBJ whole genome shotgun (WGS) entry which is preliminary data.</text>
</comment>
<gene>
    <name evidence="2" type="ORF">AAEO50_07090</name>
</gene>